<dbReference type="Pfam" id="PF19327">
    <property type="entry name" value="Ap4A_phos_N"/>
    <property type="match status" value="1"/>
</dbReference>
<accession>A0ABR4BTS1</accession>
<evidence type="ECO:0000259" key="2">
    <source>
        <dbReference type="Pfam" id="PF19327"/>
    </source>
</evidence>
<keyword evidence="4" id="KW-1185">Reference proteome</keyword>
<evidence type="ECO:0000313" key="4">
    <source>
        <dbReference type="Proteomes" id="UP001595075"/>
    </source>
</evidence>
<evidence type="ECO:0000313" key="3">
    <source>
        <dbReference type="EMBL" id="KAL2061040.1"/>
    </source>
</evidence>
<feature type="domain" description="ATP adenylyltransferase C-terminal" evidence="1">
    <location>
        <begin position="179"/>
        <end position="273"/>
    </location>
</feature>
<feature type="domain" description="Ap4A phosphorylase 1/2 N-terminal" evidence="2">
    <location>
        <begin position="31"/>
        <end position="160"/>
    </location>
</feature>
<dbReference type="InterPro" id="IPR036265">
    <property type="entry name" value="HIT-like_sf"/>
</dbReference>
<dbReference type="PANTHER" id="PTHR38420">
    <property type="entry name" value="AP-4-A PHOSPHORYLASE II"/>
    <property type="match status" value="1"/>
</dbReference>
<protein>
    <recommendedName>
        <fullName evidence="5">Ap4A phosphorylase II</fullName>
    </recommendedName>
</protein>
<sequence>MDGSDLEVRALRQFDALIKREELFWQPNTPRLVDSGHFKFQFSCAPSFSKKPIQKANDPGRSSDQHVFSDPDPDFVIDLIGESHTLRLNKFCVVRPQYVLHTTEFTPQSDHLNKSDFAAAWNVLSRLESRHMVIYNCGVEAGSSIGHKHLQVLPRPDKKDFELFPDALGIDDEKNEVRDLPFRHAVKKLSSKPDVEQLVKVYEALKASSRVEKAHNVILVNEWMLVIPRSCARLGDLAANAASMAGMVWVTKWKDVQDWIDRGPMELLCEFGVVGK</sequence>
<gene>
    <name evidence="3" type="ORF">VTL71DRAFT_9092</name>
</gene>
<dbReference type="SUPFAM" id="SSF54197">
    <property type="entry name" value="HIT-like"/>
    <property type="match status" value="1"/>
</dbReference>
<evidence type="ECO:0000259" key="1">
    <source>
        <dbReference type="Pfam" id="PF09830"/>
    </source>
</evidence>
<dbReference type="Proteomes" id="UP001595075">
    <property type="component" value="Unassembled WGS sequence"/>
</dbReference>
<dbReference type="EMBL" id="JAZHXI010000020">
    <property type="protein sequence ID" value="KAL2061040.1"/>
    <property type="molecule type" value="Genomic_DNA"/>
</dbReference>
<dbReference type="Pfam" id="PF09830">
    <property type="entry name" value="ATP_transf"/>
    <property type="match status" value="1"/>
</dbReference>
<reference evidence="3 4" key="1">
    <citation type="journal article" date="2024" name="Commun. Biol.">
        <title>Comparative genomic analysis of thermophilic fungi reveals convergent evolutionary adaptations and gene losses.</title>
        <authorList>
            <person name="Steindorff A.S."/>
            <person name="Aguilar-Pontes M.V."/>
            <person name="Robinson A.J."/>
            <person name="Andreopoulos B."/>
            <person name="LaButti K."/>
            <person name="Kuo A."/>
            <person name="Mondo S."/>
            <person name="Riley R."/>
            <person name="Otillar R."/>
            <person name="Haridas S."/>
            <person name="Lipzen A."/>
            <person name="Grimwood J."/>
            <person name="Schmutz J."/>
            <person name="Clum A."/>
            <person name="Reid I.D."/>
            <person name="Moisan M.C."/>
            <person name="Butler G."/>
            <person name="Nguyen T.T.M."/>
            <person name="Dewar K."/>
            <person name="Conant G."/>
            <person name="Drula E."/>
            <person name="Henrissat B."/>
            <person name="Hansel C."/>
            <person name="Singer S."/>
            <person name="Hutchinson M.I."/>
            <person name="de Vries R.P."/>
            <person name="Natvig D.O."/>
            <person name="Powell A.J."/>
            <person name="Tsang A."/>
            <person name="Grigoriev I.V."/>
        </authorList>
    </citation>
    <scope>NUCLEOTIDE SEQUENCE [LARGE SCALE GENOMIC DNA]</scope>
    <source>
        <strain evidence="3 4">CBS 494.80</strain>
    </source>
</reference>
<dbReference type="InterPro" id="IPR043171">
    <property type="entry name" value="Ap4A_phos1/2-like"/>
</dbReference>
<dbReference type="PANTHER" id="PTHR38420:SF1">
    <property type="entry name" value="PUTATIVE (AFU_ORTHOLOGUE AFUA_5G14690)-RELATED"/>
    <property type="match status" value="1"/>
</dbReference>
<evidence type="ECO:0008006" key="5">
    <source>
        <dbReference type="Google" id="ProtNLM"/>
    </source>
</evidence>
<name>A0ABR4BTS1_9HELO</name>
<dbReference type="InterPro" id="IPR009163">
    <property type="entry name" value="Ap4A_phos1/2"/>
</dbReference>
<dbReference type="InterPro" id="IPR045759">
    <property type="entry name" value="Ap4A_phos1/2_N"/>
</dbReference>
<proteinExistence type="predicted"/>
<organism evidence="3 4">
    <name type="scientific">Oculimacula yallundae</name>
    <dbReference type="NCBI Taxonomy" id="86028"/>
    <lineage>
        <taxon>Eukaryota</taxon>
        <taxon>Fungi</taxon>
        <taxon>Dikarya</taxon>
        <taxon>Ascomycota</taxon>
        <taxon>Pezizomycotina</taxon>
        <taxon>Leotiomycetes</taxon>
        <taxon>Helotiales</taxon>
        <taxon>Ploettnerulaceae</taxon>
        <taxon>Oculimacula</taxon>
    </lineage>
</organism>
<dbReference type="InterPro" id="IPR019200">
    <property type="entry name" value="ATP_adenylylTrfase_C"/>
</dbReference>
<comment type="caution">
    <text evidence="3">The sequence shown here is derived from an EMBL/GenBank/DDBJ whole genome shotgun (WGS) entry which is preliminary data.</text>
</comment>
<dbReference type="Gene3D" id="3.30.428.70">
    <property type="match status" value="1"/>
</dbReference>